<evidence type="ECO:0000313" key="3">
    <source>
        <dbReference type="Proteomes" id="UP001165962"/>
    </source>
</evidence>
<dbReference type="PANTHER" id="PTHR40396">
    <property type="entry name" value="ATPASE-LIKE PROTEIN"/>
    <property type="match status" value="1"/>
</dbReference>
<feature type="domain" description="ATPase AAA-type core" evidence="1">
    <location>
        <begin position="38"/>
        <end position="365"/>
    </location>
</feature>
<gene>
    <name evidence="2" type="ORF">G9U52_38770</name>
</gene>
<dbReference type="Pfam" id="PF13304">
    <property type="entry name" value="AAA_21"/>
    <property type="match status" value="1"/>
</dbReference>
<dbReference type="InterPro" id="IPR003959">
    <property type="entry name" value="ATPase_AAA_core"/>
</dbReference>
<evidence type="ECO:0000259" key="1">
    <source>
        <dbReference type="Pfam" id="PF13304"/>
    </source>
</evidence>
<dbReference type="EMBL" id="JAAOIW010000051">
    <property type="protein sequence ID" value="NHN35623.1"/>
    <property type="molecule type" value="Genomic_DNA"/>
</dbReference>
<sequence>MQSDVKVVSIEMTNVKNVKYGKIDFDLNNDNILDAQVIGFYGQNGSGKTAVVESFSILQSLLNGQVLPSKNQRLIYEGQKTLCLEFEFIVQSGNVTNKVNYRVELEYEEDKMVVKSEKVRAKEAKYGKMFIYINDEDSPIELRQKPKQEVETLLVGIKLLSEQVEGSLFFSKIVSSQSEKLFSGFDLLVYKALKEQFAKNLLVIKNLQEGVFPSYLFYNFTSKLIESSTYHIKDDVSLSKEQYKYLSSVIERNNLVVSAIIPGLSVHLKDMGRTTLSNGEEGVRAEFRSKKGDITLPLSAESAGTLKLFAITTSLISVFHNPSACVIIDELDAGVFEYLLGELIEIFQEYSKGQLIFTSHNLRVLEKLSPQNIWFTTTNEKKRYIKFKHLQKNNNMRNVYLRTLLVGGQSEFLYEETNPIKIVRSFIEAGITDGD</sequence>
<accession>A0ABX0JKZ5</accession>
<comment type="caution">
    <text evidence="2">The sequence shown here is derived from an EMBL/GenBank/DDBJ whole genome shotgun (WGS) entry which is preliminary data.</text>
</comment>
<keyword evidence="2" id="KW-0547">Nucleotide-binding</keyword>
<evidence type="ECO:0000313" key="2">
    <source>
        <dbReference type="EMBL" id="NHN35623.1"/>
    </source>
</evidence>
<reference evidence="2" key="1">
    <citation type="submission" date="2020-03" db="EMBL/GenBank/DDBJ databases">
        <title>Draft sequencing of Paenibacilllus sp. S3N08.</title>
        <authorList>
            <person name="Kim D.-U."/>
        </authorList>
    </citation>
    <scope>NUCLEOTIDE SEQUENCE</scope>
    <source>
        <strain evidence="2">S3N08</strain>
    </source>
</reference>
<dbReference type="SUPFAM" id="SSF52540">
    <property type="entry name" value="P-loop containing nucleoside triphosphate hydrolases"/>
    <property type="match status" value="1"/>
</dbReference>
<dbReference type="Gene3D" id="3.40.50.300">
    <property type="entry name" value="P-loop containing nucleotide triphosphate hydrolases"/>
    <property type="match status" value="2"/>
</dbReference>
<dbReference type="InterPro" id="IPR027417">
    <property type="entry name" value="P-loop_NTPase"/>
</dbReference>
<dbReference type="Proteomes" id="UP001165962">
    <property type="component" value="Unassembled WGS sequence"/>
</dbReference>
<dbReference type="PANTHER" id="PTHR40396:SF1">
    <property type="entry name" value="ATPASE AAA-TYPE CORE DOMAIN-CONTAINING PROTEIN"/>
    <property type="match status" value="1"/>
</dbReference>
<keyword evidence="3" id="KW-1185">Reference proteome</keyword>
<organism evidence="2 3">
    <name type="scientific">Paenibacillus agricola</name>
    <dbReference type="NCBI Taxonomy" id="2716264"/>
    <lineage>
        <taxon>Bacteria</taxon>
        <taxon>Bacillati</taxon>
        <taxon>Bacillota</taxon>
        <taxon>Bacilli</taxon>
        <taxon>Bacillales</taxon>
        <taxon>Paenibacillaceae</taxon>
        <taxon>Paenibacillus</taxon>
    </lineage>
</organism>
<protein>
    <submittedName>
        <fullName evidence="2">ATP-binding protein</fullName>
    </submittedName>
</protein>
<dbReference type="GO" id="GO:0005524">
    <property type="term" value="F:ATP binding"/>
    <property type="evidence" value="ECO:0007669"/>
    <property type="project" value="UniProtKB-KW"/>
</dbReference>
<keyword evidence="2" id="KW-0067">ATP-binding</keyword>
<name>A0ABX0JKZ5_9BACL</name>
<proteinExistence type="predicted"/>